<sequence>MKTTVPAASDARAEIAHLVRTTPPLPSWIFSWEGWDRYVRTEFNPPDLLDCAPADVDVDEDDPRVDYHRHLLMIDTAFLKDCLLRARGTFGVNGNRYEGLLDMVIDGPAGTGKTYLLRLIGRELQRRVEKHFDDRVPVVHITVPHNPENELNWIWEIASFLALAPEPKSEAEARQLRRIPDLSLPVRTVLERKQTRLLLVDDIQRVSPAQLGPILHYFDFLRTRLGITTIFCGTGATDIVHAARKGCDRRDEALWTAHQRLQPGATPADLKAAVAKEQKVRSLLPVTWVDPLPWSDDAEGQAPFLAVLKGYEKNLRMRKLSKDVLTRHAQYLHDRTGGYFLYLSQLICGAAVAAILDGTEDITREHLQAIRIGREEILPSR</sequence>
<dbReference type="SUPFAM" id="SSF52540">
    <property type="entry name" value="P-loop containing nucleoside triphosphate hydrolases"/>
    <property type="match status" value="1"/>
</dbReference>
<protein>
    <recommendedName>
        <fullName evidence="1">ORC1/DEAH AAA+ ATPase domain-containing protein</fullName>
    </recommendedName>
</protein>
<dbReference type="AlphaFoldDB" id="A0A918FTM1"/>
<reference evidence="2" key="2">
    <citation type="submission" date="2020-09" db="EMBL/GenBank/DDBJ databases">
        <authorList>
            <person name="Sun Q."/>
            <person name="Ohkuma M."/>
        </authorList>
    </citation>
    <scope>NUCLEOTIDE SEQUENCE</scope>
    <source>
        <strain evidence="2">JCM 4386</strain>
    </source>
</reference>
<feature type="domain" description="ORC1/DEAH AAA+ ATPase" evidence="1">
    <location>
        <begin position="103"/>
        <end position="234"/>
    </location>
</feature>
<proteinExistence type="predicted"/>
<accession>A0A918FTM1</accession>
<dbReference type="InterPro" id="IPR049945">
    <property type="entry name" value="AAA_22"/>
</dbReference>
<organism evidence="2 3">
    <name type="scientific">Streptomyces humidus</name>
    <dbReference type="NCBI Taxonomy" id="52259"/>
    <lineage>
        <taxon>Bacteria</taxon>
        <taxon>Bacillati</taxon>
        <taxon>Actinomycetota</taxon>
        <taxon>Actinomycetes</taxon>
        <taxon>Kitasatosporales</taxon>
        <taxon>Streptomycetaceae</taxon>
        <taxon>Streptomyces</taxon>
    </lineage>
</organism>
<dbReference type="GO" id="GO:0016887">
    <property type="term" value="F:ATP hydrolysis activity"/>
    <property type="evidence" value="ECO:0007669"/>
    <property type="project" value="InterPro"/>
</dbReference>
<dbReference type="Gene3D" id="3.40.50.300">
    <property type="entry name" value="P-loop containing nucleotide triphosphate hydrolases"/>
    <property type="match status" value="1"/>
</dbReference>
<dbReference type="InterPro" id="IPR027417">
    <property type="entry name" value="P-loop_NTPase"/>
</dbReference>
<comment type="caution">
    <text evidence="2">The sequence shown here is derived from an EMBL/GenBank/DDBJ whole genome shotgun (WGS) entry which is preliminary data.</text>
</comment>
<gene>
    <name evidence="2" type="ORF">GCM10010269_22280</name>
</gene>
<reference evidence="2" key="1">
    <citation type="journal article" date="2014" name="Int. J. Syst. Evol. Microbiol.">
        <title>Complete genome sequence of Corynebacterium casei LMG S-19264T (=DSM 44701T), isolated from a smear-ripened cheese.</title>
        <authorList>
            <consortium name="US DOE Joint Genome Institute (JGI-PGF)"/>
            <person name="Walter F."/>
            <person name="Albersmeier A."/>
            <person name="Kalinowski J."/>
            <person name="Ruckert C."/>
        </authorList>
    </citation>
    <scope>NUCLEOTIDE SEQUENCE</scope>
    <source>
        <strain evidence="2">JCM 4386</strain>
    </source>
</reference>
<dbReference type="Pfam" id="PF13401">
    <property type="entry name" value="AAA_22"/>
    <property type="match status" value="1"/>
</dbReference>
<dbReference type="Proteomes" id="UP000606194">
    <property type="component" value="Unassembled WGS sequence"/>
</dbReference>
<keyword evidence="3" id="KW-1185">Reference proteome</keyword>
<dbReference type="RefSeq" id="WP_053744007.1">
    <property type="nucleotide sequence ID" value="NZ_BMTL01000007.1"/>
</dbReference>
<evidence type="ECO:0000313" key="3">
    <source>
        <dbReference type="Proteomes" id="UP000606194"/>
    </source>
</evidence>
<evidence type="ECO:0000259" key="1">
    <source>
        <dbReference type="Pfam" id="PF13401"/>
    </source>
</evidence>
<evidence type="ECO:0000313" key="2">
    <source>
        <dbReference type="EMBL" id="GGR82623.1"/>
    </source>
</evidence>
<dbReference type="EMBL" id="BMTL01000007">
    <property type="protein sequence ID" value="GGR82623.1"/>
    <property type="molecule type" value="Genomic_DNA"/>
</dbReference>
<name>A0A918FTM1_9ACTN</name>